<dbReference type="InterPro" id="IPR036965">
    <property type="entry name" value="Terpene_synth_N_sf"/>
</dbReference>
<dbReference type="InterPro" id="IPR001906">
    <property type="entry name" value="Terpene_synth_N"/>
</dbReference>
<evidence type="ECO:0000259" key="2">
    <source>
        <dbReference type="Pfam" id="PF01397"/>
    </source>
</evidence>
<evidence type="ECO:0000313" key="4">
    <source>
        <dbReference type="Proteomes" id="UP000823749"/>
    </source>
</evidence>
<comment type="caution">
    <text evidence="3">The sequence shown here is derived from an EMBL/GenBank/DDBJ whole genome shotgun (WGS) entry which is preliminary data.</text>
</comment>
<accession>A0AAV6KHM0</accession>
<evidence type="ECO:0000313" key="3">
    <source>
        <dbReference type="EMBL" id="KAG5551795.1"/>
    </source>
</evidence>
<evidence type="ECO:0000256" key="1">
    <source>
        <dbReference type="ARBA" id="ARBA00022842"/>
    </source>
</evidence>
<dbReference type="Pfam" id="PF01397">
    <property type="entry name" value="Terpene_synth"/>
    <property type="match status" value="1"/>
</dbReference>
<feature type="domain" description="Terpene synthase N-terminal" evidence="2">
    <location>
        <begin position="4"/>
        <end position="83"/>
    </location>
</feature>
<keyword evidence="1" id="KW-0460">Magnesium</keyword>
<dbReference type="Proteomes" id="UP000823749">
    <property type="component" value="Chromosome 4"/>
</dbReference>
<dbReference type="InterPro" id="IPR008930">
    <property type="entry name" value="Terpenoid_cyclase/PrenylTrfase"/>
</dbReference>
<dbReference type="InterPro" id="IPR050148">
    <property type="entry name" value="Terpene_synthase-like"/>
</dbReference>
<dbReference type="GO" id="GO:0016114">
    <property type="term" value="P:terpenoid biosynthetic process"/>
    <property type="evidence" value="ECO:0007669"/>
    <property type="project" value="InterPro"/>
</dbReference>
<organism evidence="3 4">
    <name type="scientific">Rhododendron griersonianum</name>
    <dbReference type="NCBI Taxonomy" id="479676"/>
    <lineage>
        <taxon>Eukaryota</taxon>
        <taxon>Viridiplantae</taxon>
        <taxon>Streptophyta</taxon>
        <taxon>Embryophyta</taxon>
        <taxon>Tracheophyta</taxon>
        <taxon>Spermatophyta</taxon>
        <taxon>Magnoliopsida</taxon>
        <taxon>eudicotyledons</taxon>
        <taxon>Gunneridae</taxon>
        <taxon>Pentapetalae</taxon>
        <taxon>asterids</taxon>
        <taxon>Ericales</taxon>
        <taxon>Ericaceae</taxon>
        <taxon>Ericoideae</taxon>
        <taxon>Rhodoreae</taxon>
        <taxon>Rhododendron</taxon>
    </lineage>
</organism>
<dbReference type="PANTHER" id="PTHR31225:SF137">
    <property type="entry name" value="TERPENE SYNTHASE 11-RELATED"/>
    <property type="match status" value="1"/>
</dbReference>
<gene>
    <name evidence="3" type="ORF">RHGRI_010024</name>
</gene>
<keyword evidence="4" id="KW-1185">Reference proteome</keyword>
<name>A0AAV6KHM0_9ERIC</name>
<sequence>MLELQERTQLALRTSSSETTTTDALKLIDTLQRLGIGYHFQEDINALLLQRFSDGPNPLDNEDLFTTALCFRLHRHNGYQMSPGT</sequence>
<dbReference type="EMBL" id="JACTNZ010000004">
    <property type="protein sequence ID" value="KAG5551795.1"/>
    <property type="molecule type" value="Genomic_DNA"/>
</dbReference>
<dbReference type="GO" id="GO:0010333">
    <property type="term" value="F:terpene synthase activity"/>
    <property type="evidence" value="ECO:0007669"/>
    <property type="project" value="InterPro"/>
</dbReference>
<dbReference type="Gene3D" id="1.50.10.130">
    <property type="entry name" value="Terpene synthase, N-terminal domain"/>
    <property type="match status" value="1"/>
</dbReference>
<dbReference type="PANTHER" id="PTHR31225">
    <property type="entry name" value="OS04G0344100 PROTEIN-RELATED"/>
    <property type="match status" value="1"/>
</dbReference>
<dbReference type="SUPFAM" id="SSF48239">
    <property type="entry name" value="Terpenoid cyclases/Protein prenyltransferases"/>
    <property type="match status" value="1"/>
</dbReference>
<reference evidence="3" key="1">
    <citation type="submission" date="2020-08" db="EMBL/GenBank/DDBJ databases">
        <title>Plant Genome Project.</title>
        <authorList>
            <person name="Zhang R.-G."/>
        </authorList>
    </citation>
    <scope>NUCLEOTIDE SEQUENCE</scope>
    <source>
        <strain evidence="3">WSP0</strain>
        <tissue evidence="3">Leaf</tissue>
    </source>
</reference>
<proteinExistence type="predicted"/>
<dbReference type="AlphaFoldDB" id="A0AAV6KHM0"/>
<protein>
    <recommendedName>
        <fullName evidence="2">Terpene synthase N-terminal domain-containing protein</fullName>
    </recommendedName>
</protein>